<dbReference type="InterPro" id="IPR043428">
    <property type="entry name" value="LivM-like"/>
</dbReference>
<dbReference type="GO" id="GO:0005304">
    <property type="term" value="F:L-valine transmembrane transporter activity"/>
    <property type="evidence" value="ECO:0007669"/>
    <property type="project" value="TreeGrafter"/>
</dbReference>
<dbReference type="InterPro" id="IPR001851">
    <property type="entry name" value="ABC_transp_permease"/>
</dbReference>
<dbReference type="EMBL" id="FPBO01000008">
    <property type="protein sequence ID" value="SFU72048.1"/>
    <property type="molecule type" value="Genomic_DNA"/>
</dbReference>
<dbReference type="InterPro" id="IPR003593">
    <property type="entry name" value="AAA+_ATPase"/>
</dbReference>
<evidence type="ECO:0000256" key="9">
    <source>
        <dbReference type="SAM" id="Phobius"/>
    </source>
</evidence>
<feature type="transmembrane region" description="Helical" evidence="9">
    <location>
        <begin position="103"/>
        <end position="124"/>
    </location>
</feature>
<dbReference type="GO" id="GO:0005886">
    <property type="term" value="C:plasma membrane"/>
    <property type="evidence" value="ECO:0007669"/>
    <property type="project" value="UniProtKB-SubCell"/>
</dbReference>
<evidence type="ECO:0000313" key="12">
    <source>
        <dbReference type="Proteomes" id="UP000199391"/>
    </source>
</evidence>
<dbReference type="GO" id="GO:1903805">
    <property type="term" value="P:L-valine import across plasma membrane"/>
    <property type="evidence" value="ECO:0007669"/>
    <property type="project" value="TreeGrafter"/>
</dbReference>
<evidence type="ECO:0000256" key="8">
    <source>
        <dbReference type="ARBA" id="ARBA00023136"/>
    </source>
</evidence>
<dbReference type="AlphaFoldDB" id="A0A1I7IGJ8"/>
<feature type="transmembrane region" description="Helical" evidence="9">
    <location>
        <begin position="225"/>
        <end position="248"/>
    </location>
</feature>
<keyword evidence="2" id="KW-0813">Transport</keyword>
<evidence type="ECO:0000256" key="3">
    <source>
        <dbReference type="ARBA" id="ARBA00022475"/>
    </source>
</evidence>
<evidence type="ECO:0000256" key="1">
    <source>
        <dbReference type="ARBA" id="ARBA00004651"/>
    </source>
</evidence>
<keyword evidence="7 9" id="KW-1133">Transmembrane helix</keyword>
<dbReference type="SUPFAM" id="SSF52540">
    <property type="entry name" value="P-loop containing nucleoside triphosphate hydrolases"/>
    <property type="match status" value="1"/>
</dbReference>
<dbReference type="RefSeq" id="WP_093555504.1">
    <property type="nucleotide sequence ID" value="NZ_FPBO01000008.1"/>
</dbReference>
<feature type="transmembrane region" description="Helical" evidence="9">
    <location>
        <begin position="46"/>
        <end position="66"/>
    </location>
</feature>
<feature type="transmembrane region" description="Helical" evidence="9">
    <location>
        <begin position="304"/>
        <end position="325"/>
    </location>
</feature>
<dbReference type="GO" id="GO:0015808">
    <property type="term" value="P:L-alanine transport"/>
    <property type="evidence" value="ECO:0007669"/>
    <property type="project" value="TreeGrafter"/>
</dbReference>
<evidence type="ECO:0000313" key="11">
    <source>
        <dbReference type="EMBL" id="SFU72048.1"/>
    </source>
</evidence>
<dbReference type="PROSITE" id="PS50893">
    <property type="entry name" value="ABC_TRANSPORTER_2"/>
    <property type="match status" value="1"/>
</dbReference>
<dbReference type="PANTHER" id="PTHR45772:SF7">
    <property type="entry name" value="AMINO ACID ABC TRANSPORTER ATP-BINDING PROTEIN"/>
    <property type="match status" value="1"/>
</dbReference>
<dbReference type="SMART" id="SM00382">
    <property type="entry name" value="AAA"/>
    <property type="match status" value="1"/>
</dbReference>
<feature type="transmembrane region" description="Helical" evidence="9">
    <location>
        <begin position="23"/>
        <end position="40"/>
    </location>
</feature>
<dbReference type="GO" id="GO:0042941">
    <property type="term" value="P:D-alanine transmembrane transport"/>
    <property type="evidence" value="ECO:0007669"/>
    <property type="project" value="TreeGrafter"/>
</dbReference>
<keyword evidence="6" id="KW-0067">ATP-binding</keyword>
<dbReference type="Proteomes" id="UP000199391">
    <property type="component" value="Unassembled WGS sequence"/>
</dbReference>
<feature type="domain" description="ABC transporter" evidence="10">
    <location>
        <begin position="364"/>
        <end position="599"/>
    </location>
</feature>
<keyword evidence="5" id="KW-0547">Nucleotide-binding</keyword>
<keyword evidence="4 9" id="KW-0812">Transmembrane</keyword>
<evidence type="ECO:0000256" key="5">
    <source>
        <dbReference type="ARBA" id="ARBA00022741"/>
    </source>
</evidence>
<evidence type="ECO:0000256" key="4">
    <source>
        <dbReference type="ARBA" id="ARBA00022692"/>
    </source>
</evidence>
<proteinExistence type="predicted"/>
<dbReference type="GO" id="GO:0005524">
    <property type="term" value="F:ATP binding"/>
    <property type="evidence" value="ECO:0007669"/>
    <property type="project" value="UniProtKB-KW"/>
</dbReference>
<feature type="transmembrane region" description="Helical" evidence="9">
    <location>
        <begin position="78"/>
        <end position="97"/>
    </location>
</feature>
<sequence>MALTPTAPTPTAPTPAAPIRHPLRAAALAAVAMLAALPYAGVADFYLSYLYVIFFWIALGTSWGILSGYAGYWSFGHAAFFGAGIYTTATLSGKLGLPFLLTIPAAAAVAALLAAGIGAVVFRVKSLRAEFFALLTLSVTYVLAAVISNTAIDGGAGVYLSNVAMPDFGASVSGALYLLGLALALGALAVSRLVLRSRLGAGLLAIHDDEDVAEVKGVPTFRYKLAAFAISSAIAGAAGAIQAGYVGYVTVGETFSITVPLYVVLMSILGGARHWAGPAVGATLITIALSAFVGGAHAELGRAGVALALIVVILLLPQGIVPSVLRRVGGKGAGAAGAAPAAGKALNLVPSGPATLAAQGPVLLECREVAKSFGGIRALRGVNLQVREGEILALVGPNGSGKSTLINMISGHFPLSSGSIELHGATISGLPPHAIAGRGIARTYQIPRLFEHLTVLENVRLCAAFGRQDQADGATPDALARQWLAFTGLADKADLLPPALNLHERKFVEFARALAARPRLLLLDEVLCGLTPTEVDQAVAMILKIRAGGTTIVFVEHLMRAVVALADRVAVLDQGVLLALGPPRETMRDPTVIRVYLGASHAA</sequence>
<keyword evidence="3" id="KW-1003">Cell membrane</keyword>
<dbReference type="GO" id="GO:0015192">
    <property type="term" value="F:L-phenylalanine transmembrane transporter activity"/>
    <property type="evidence" value="ECO:0007669"/>
    <property type="project" value="TreeGrafter"/>
</dbReference>
<accession>A0A1I7IGJ8</accession>
<feature type="transmembrane region" description="Helical" evidence="9">
    <location>
        <begin position="172"/>
        <end position="195"/>
    </location>
</feature>
<keyword evidence="8 9" id="KW-0472">Membrane</keyword>
<dbReference type="GO" id="GO:0016887">
    <property type="term" value="F:ATP hydrolysis activity"/>
    <property type="evidence" value="ECO:0007669"/>
    <property type="project" value="InterPro"/>
</dbReference>
<gene>
    <name evidence="11" type="ORF">SAMN05216552_100823</name>
</gene>
<dbReference type="InterPro" id="IPR051120">
    <property type="entry name" value="ABC_AA/LPS_Transport"/>
</dbReference>
<keyword evidence="12" id="KW-1185">Reference proteome</keyword>
<dbReference type="Gene3D" id="3.40.50.300">
    <property type="entry name" value="P-loop containing nucleotide triphosphate hydrolases"/>
    <property type="match status" value="1"/>
</dbReference>
<dbReference type="PANTHER" id="PTHR45772">
    <property type="entry name" value="CONSERVED COMPONENT OF ABC TRANSPORTER FOR NATURAL AMINO ACIDS-RELATED"/>
    <property type="match status" value="1"/>
</dbReference>
<organism evidence="11 12">
    <name type="scientific">Pseudoduganella namucuonensis</name>
    <dbReference type="NCBI Taxonomy" id="1035707"/>
    <lineage>
        <taxon>Bacteria</taxon>
        <taxon>Pseudomonadati</taxon>
        <taxon>Pseudomonadota</taxon>
        <taxon>Betaproteobacteria</taxon>
        <taxon>Burkholderiales</taxon>
        <taxon>Oxalobacteraceae</taxon>
        <taxon>Telluria group</taxon>
        <taxon>Pseudoduganella</taxon>
    </lineage>
</organism>
<dbReference type="InterPro" id="IPR003439">
    <property type="entry name" value="ABC_transporter-like_ATP-bd"/>
</dbReference>
<dbReference type="Pfam" id="PF00005">
    <property type="entry name" value="ABC_tran"/>
    <property type="match status" value="1"/>
</dbReference>
<comment type="subcellular location">
    <subcellularLocation>
        <location evidence="1">Cell membrane</location>
        <topology evidence="1">Multi-pass membrane protein</topology>
    </subcellularLocation>
</comment>
<dbReference type="OrthoDB" id="9781337at2"/>
<reference evidence="12" key="1">
    <citation type="submission" date="2016-10" db="EMBL/GenBank/DDBJ databases">
        <authorList>
            <person name="Varghese N."/>
            <person name="Submissions S."/>
        </authorList>
    </citation>
    <scope>NUCLEOTIDE SEQUENCE [LARGE SCALE GENOMIC DNA]</scope>
    <source>
        <strain evidence="12">CGMCC 1.11014</strain>
    </source>
</reference>
<dbReference type="GO" id="GO:1903806">
    <property type="term" value="P:L-isoleucine import across plasma membrane"/>
    <property type="evidence" value="ECO:0007669"/>
    <property type="project" value="TreeGrafter"/>
</dbReference>
<evidence type="ECO:0000259" key="10">
    <source>
        <dbReference type="PROSITE" id="PS50893"/>
    </source>
</evidence>
<evidence type="ECO:0000256" key="2">
    <source>
        <dbReference type="ARBA" id="ARBA00022448"/>
    </source>
</evidence>
<feature type="transmembrane region" description="Helical" evidence="9">
    <location>
        <begin position="279"/>
        <end position="298"/>
    </location>
</feature>
<protein>
    <submittedName>
        <fullName evidence="11">Branched-chain amino acid transport system permease protein</fullName>
    </submittedName>
</protein>
<evidence type="ECO:0000256" key="7">
    <source>
        <dbReference type="ARBA" id="ARBA00022989"/>
    </source>
</evidence>
<name>A0A1I7IGJ8_9BURK</name>
<dbReference type="CDD" id="cd06581">
    <property type="entry name" value="TM_PBP1_LivM_like"/>
    <property type="match status" value="1"/>
</dbReference>
<dbReference type="GO" id="GO:0015188">
    <property type="term" value="F:L-isoleucine transmembrane transporter activity"/>
    <property type="evidence" value="ECO:0007669"/>
    <property type="project" value="TreeGrafter"/>
</dbReference>
<feature type="transmembrane region" description="Helical" evidence="9">
    <location>
        <begin position="131"/>
        <end position="152"/>
    </location>
</feature>
<dbReference type="InterPro" id="IPR027417">
    <property type="entry name" value="P-loop_NTPase"/>
</dbReference>
<evidence type="ECO:0000256" key="6">
    <source>
        <dbReference type="ARBA" id="ARBA00022840"/>
    </source>
</evidence>
<dbReference type="Pfam" id="PF02653">
    <property type="entry name" value="BPD_transp_2"/>
    <property type="match status" value="1"/>
</dbReference>
<dbReference type="STRING" id="1035707.SAMN05216552_100823"/>